<organism evidence="1 2">
    <name type="scientific">Nocardioides zeae</name>
    <dbReference type="NCBI Taxonomy" id="1457234"/>
    <lineage>
        <taxon>Bacteria</taxon>
        <taxon>Bacillati</taxon>
        <taxon>Actinomycetota</taxon>
        <taxon>Actinomycetes</taxon>
        <taxon>Propionibacteriales</taxon>
        <taxon>Nocardioidaceae</taxon>
        <taxon>Nocardioides</taxon>
    </lineage>
</organism>
<gene>
    <name evidence="1" type="ORF">G3T38_19380</name>
</gene>
<proteinExistence type="predicted"/>
<sequence>MKAIVRLGPEVTPSQVAAFASIPEFDVRRGKRQSLEIGGIRRRLVVLALADVGPGVGPPPGVAHADDSLWVVVGSRITADQRARIERAGLSWCDAQGAAHVTSPGVYFHVERAGRAARARVGAPSEGLGVVAIRGIQTVVERPGAPWTVASLADAASLSTGQAHKVLKLLDGERLLEWKGGGPMQRRYLRDRDRALQWLASLDQARRRPERAGGHLYARSLDDLITRFAKRAEGAGVDYGVTGAAGAAALGFTLLTTNKVLQARVSNVDAVEALTLLDLRREEAGRGMNVELWTDKGGLGAPTAEGARVTAGGVCVAPRTRIWIDMLRLGGRDADAAALFKEQAID</sequence>
<evidence type="ECO:0000313" key="2">
    <source>
        <dbReference type="Proteomes" id="UP000468687"/>
    </source>
</evidence>
<dbReference type="EMBL" id="JAAGXA010000020">
    <property type="protein sequence ID" value="NEN80421.1"/>
    <property type="molecule type" value="Genomic_DNA"/>
</dbReference>
<dbReference type="AlphaFoldDB" id="A0A6P0HP48"/>
<comment type="caution">
    <text evidence="1">The sequence shown here is derived from an EMBL/GenBank/DDBJ whole genome shotgun (WGS) entry which is preliminary data.</text>
</comment>
<dbReference type="Proteomes" id="UP000468687">
    <property type="component" value="Unassembled WGS sequence"/>
</dbReference>
<name>A0A6P0HP48_9ACTN</name>
<dbReference type="RefSeq" id="WP_163774275.1">
    <property type="nucleotide sequence ID" value="NZ_JAAGXA010000020.1"/>
</dbReference>
<evidence type="ECO:0000313" key="1">
    <source>
        <dbReference type="EMBL" id="NEN80421.1"/>
    </source>
</evidence>
<accession>A0A6P0HP48</accession>
<protein>
    <submittedName>
        <fullName evidence="1">Uncharacterized protein</fullName>
    </submittedName>
</protein>
<reference evidence="1 2" key="1">
    <citation type="journal article" date="2014" name="Int. J. Syst. Evol. Microbiol.">
        <title>Nocardioides zeae sp. nov., isolated from the stem of Zea mays.</title>
        <authorList>
            <person name="Glaeser S.P."/>
            <person name="McInroy J.A."/>
            <person name="Busse H.J."/>
            <person name="Kampfer P."/>
        </authorList>
    </citation>
    <scope>NUCLEOTIDE SEQUENCE [LARGE SCALE GENOMIC DNA]</scope>
    <source>
        <strain evidence="1 2">JCM 30728</strain>
    </source>
</reference>
<keyword evidence="2" id="KW-1185">Reference proteome</keyword>